<gene>
    <name evidence="4" type="primary">LOC113854759</name>
</gene>
<evidence type="ECO:0000259" key="2">
    <source>
        <dbReference type="Pfam" id="PF10551"/>
    </source>
</evidence>
<feature type="domain" description="MULE transposase" evidence="2">
    <location>
        <begin position="167"/>
        <end position="212"/>
    </location>
</feature>
<organism evidence="3 4">
    <name type="scientific">Abrus precatorius</name>
    <name type="common">Indian licorice</name>
    <name type="synonym">Glycine abrus</name>
    <dbReference type="NCBI Taxonomy" id="3816"/>
    <lineage>
        <taxon>Eukaryota</taxon>
        <taxon>Viridiplantae</taxon>
        <taxon>Streptophyta</taxon>
        <taxon>Embryophyta</taxon>
        <taxon>Tracheophyta</taxon>
        <taxon>Spermatophyta</taxon>
        <taxon>Magnoliopsida</taxon>
        <taxon>eudicotyledons</taxon>
        <taxon>Gunneridae</taxon>
        <taxon>Pentapetalae</taxon>
        <taxon>rosids</taxon>
        <taxon>fabids</taxon>
        <taxon>Fabales</taxon>
        <taxon>Fabaceae</taxon>
        <taxon>Papilionoideae</taxon>
        <taxon>50 kb inversion clade</taxon>
        <taxon>NPAAA clade</taxon>
        <taxon>indigoferoid/millettioid clade</taxon>
        <taxon>Abreae</taxon>
        <taxon>Abrus</taxon>
    </lineage>
</organism>
<dbReference type="Pfam" id="PF10551">
    <property type="entry name" value="MULE"/>
    <property type="match status" value="1"/>
</dbReference>
<keyword evidence="3" id="KW-1185">Reference proteome</keyword>
<evidence type="ECO:0000256" key="1">
    <source>
        <dbReference type="SAM" id="MobiDB-lite"/>
    </source>
</evidence>
<dbReference type="KEGG" id="aprc:113854759"/>
<protein>
    <submittedName>
        <fullName evidence="4">Protein FAR1-RELATED SEQUENCE 5-like</fullName>
    </submittedName>
</protein>
<dbReference type="Proteomes" id="UP000694853">
    <property type="component" value="Unplaced"/>
</dbReference>
<dbReference type="InterPro" id="IPR018289">
    <property type="entry name" value="MULE_transposase_dom"/>
</dbReference>
<sequence>MDVPTKPSVGLEFESLEQVWKFWCEYGRLTGFGVRKQYFNKRKRDGVITGCRYFVEKHNHPLQLPETTHMLEASRLRQKASLQLMSTLVGHQANVGYTRLDAKNYLKAKRQREMVYGEVGCRMQYFQQQLLDNPSFFHAYQMDAEEQITNVFWAVAKMRNHFNGCSRHSWKHTTTKKPQTFFTDQDQAMAKALVQVMPETRHALCTWHVIQNGIKHLGNLMKGGSHLLRDLKRCIYDFEKAWIRLITEYNVQEHTWITSLYAIKEKWASCYLKDYLTLGMHSTQLSESLNSDFKACMNPGVDINCTGKGINSVPPIGKGNRVPIRHTRPGTPRQD</sequence>
<dbReference type="GeneID" id="113854759"/>
<dbReference type="RefSeq" id="XP_027341767.1">
    <property type="nucleotide sequence ID" value="XM_027485966.1"/>
</dbReference>
<reference evidence="4" key="2">
    <citation type="submission" date="2025-08" db="UniProtKB">
        <authorList>
            <consortium name="RefSeq"/>
        </authorList>
    </citation>
    <scope>IDENTIFICATION</scope>
    <source>
        <tissue evidence="4">Young leaves</tissue>
    </source>
</reference>
<dbReference type="AlphaFoldDB" id="A0A8B8KDA9"/>
<dbReference type="OrthoDB" id="1672286at2759"/>
<reference evidence="3" key="1">
    <citation type="journal article" date="2019" name="Toxins">
        <title>Detection of Abrin-Like and Prepropulchellin-Like Toxin Genes and Transcripts Using Whole Genome Sequencing and Full-Length Transcript Sequencing of Abrus precatorius.</title>
        <authorList>
            <person name="Hovde B.T."/>
            <person name="Daligault H.E."/>
            <person name="Hanschen E.R."/>
            <person name="Kunde Y.A."/>
            <person name="Johnson M.B."/>
            <person name="Starkenburg S.R."/>
            <person name="Johnson S.L."/>
        </authorList>
    </citation>
    <scope>NUCLEOTIDE SEQUENCE [LARGE SCALE GENOMIC DNA]</scope>
</reference>
<dbReference type="PANTHER" id="PTHR47718">
    <property type="entry name" value="OS01G0519700 PROTEIN"/>
    <property type="match status" value="1"/>
</dbReference>
<dbReference type="PANTHER" id="PTHR47718:SF2">
    <property type="entry name" value="PROTEIN FAR1-RELATED SEQUENCE 5-LIKE"/>
    <property type="match status" value="1"/>
</dbReference>
<evidence type="ECO:0000313" key="4">
    <source>
        <dbReference type="RefSeq" id="XP_027341767.1"/>
    </source>
</evidence>
<evidence type="ECO:0000313" key="3">
    <source>
        <dbReference type="Proteomes" id="UP000694853"/>
    </source>
</evidence>
<proteinExistence type="predicted"/>
<feature type="region of interest" description="Disordered" evidence="1">
    <location>
        <begin position="316"/>
        <end position="335"/>
    </location>
</feature>
<accession>A0A8B8KDA9</accession>
<name>A0A8B8KDA9_ABRPR</name>